<dbReference type="EMBL" id="JASCZI010183422">
    <property type="protein sequence ID" value="MED6189370.1"/>
    <property type="molecule type" value="Genomic_DNA"/>
</dbReference>
<sequence>MHEQVINFRGKRDTFQEHILARGWEFMYDPVIPINMTLVREFYANRDQKNQHELYMRGRKIPCFLGDIESVLNIPRVEGASEHKKVGEKYDKNQLDMDEVMQVIGREGETWPEVPGRISSKTLNKDAWMWMKLIVCNIMPTRHETTLGADHILLIYALMKGMTVSLPGVMVSAMNEDPTKYKRQLLPFPMFITKWAKEAGVPTYSGDEIFNVPRAQQFFPYGILKKDEEVERDPIPPAPALVLPLTARTTRTNTPASSHSSSSQPSTNELMRALRGNERVMRRHEQLLLMLHPNIDTSQLQQISSPKVSEQQQQAASDSEEEDSSEEDESDEDSSEE</sequence>
<feature type="region of interest" description="Disordered" evidence="1">
    <location>
        <begin position="230"/>
        <end position="269"/>
    </location>
</feature>
<gene>
    <name evidence="3" type="ORF">PIB30_095413</name>
</gene>
<reference evidence="3 4" key="1">
    <citation type="journal article" date="2023" name="Plants (Basel)">
        <title>Bridging the Gap: Combining Genomics and Transcriptomics Approaches to Understand Stylosanthes scabra, an Orphan Legume from the Brazilian Caatinga.</title>
        <authorList>
            <person name="Ferreira-Neto J.R.C."/>
            <person name="da Silva M.D."/>
            <person name="Binneck E."/>
            <person name="de Melo N.F."/>
            <person name="da Silva R.H."/>
            <person name="de Melo A.L.T.M."/>
            <person name="Pandolfi V."/>
            <person name="Bustamante F.O."/>
            <person name="Brasileiro-Vidal A.C."/>
            <person name="Benko-Iseppon A.M."/>
        </authorList>
    </citation>
    <scope>NUCLEOTIDE SEQUENCE [LARGE SCALE GENOMIC DNA]</scope>
    <source>
        <tissue evidence="3">Leaves</tissue>
    </source>
</reference>
<evidence type="ECO:0000313" key="4">
    <source>
        <dbReference type="Proteomes" id="UP001341840"/>
    </source>
</evidence>
<name>A0ABU6WWM8_9FABA</name>
<feature type="region of interest" description="Disordered" evidence="1">
    <location>
        <begin position="299"/>
        <end position="337"/>
    </location>
</feature>
<evidence type="ECO:0000313" key="3">
    <source>
        <dbReference type="EMBL" id="MED6189370.1"/>
    </source>
</evidence>
<proteinExistence type="predicted"/>
<feature type="compositionally biased region" description="Polar residues" evidence="1">
    <location>
        <begin position="299"/>
        <end position="308"/>
    </location>
</feature>
<organism evidence="3 4">
    <name type="scientific">Stylosanthes scabra</name>
    <dbReference type="NCBI Taxonomy" id="79078"/>
    <lineage>
        <taxon>Eukaryota</taxon>
        <taxon>Viridiplantae</taxon>
        <taxon>Streptophyta</taxon>
        <taxon>Embryophyta</taxon>
        <taxon>Tracheophyta</taxon>
        <taxon>Spermatophyta</taxon>
        <taxon>Magnoliopsida</taxon>
        <taxon>eudicotyledons</taxon>
        <taxon>Gunneridae</taxon>
        <taxon>Pentapetalae</taxon>
        <taxon>rosids</taxon>
        <taxon>fabids</taxon>
        <taxon>Fabales</taxon>
        <taxon>Fabaceae</taxon>
        <taxon>Papilionoideae</taxon>
        <taxon>50 kb inversion clade</taxon>
        <taxon>dalbergioids sensu lato</taxon>
        <taxon>Dalbergieae</taxon>
        <taxon>Pterocarpus clade</taxon>
        <taxon>Stylosanthes</taxon>
    </lineage>
</organism>
<evidence type="ECO:0000259" key="2">
    <source>
        <dbReference type="Pfam" id="PF20167"/>
    </source>
</evidence>
<comment type="caution">
    <text evidence="3">The sequence shown here is derived from an EMBL/GenBank/DDBJ whole genome shotgun (WGS) entry which is preliminary data.</text>
</comment>
<dbReference type="Pfam" id="PF20167">
    <property type="entry name" value="Transposase_32"/>
    <property type="match status" value="1"/>
</dbReference>
<protein>
    <recommendedName>
        <fullName evidence="2">Putative plant transposon protein domain-containing protein</fullName>
    </recommendedName>
</protein>
<accession>A0ABU6WWM8</accession>
<dbReference type="InterPro" id="IPR046796">
    <property type="entry name" value="Transposase_32_dom"/>
</dbReference>
<feature type="domain" description="Putative plant transposon protein" evidence="2">
    <location>
        <begin position="21"/>
        <end position="202"/>
    </location>
</feature>
<evidence type="ECO:0000256" key="1">
    <source>
        <dbReference type="SAM" id="MobiDB-lite"/>
    </source>
</evidence>
<dbReference type="Proteomes" id="UP001341840">
    <property type="component" value="Unassembled WGS sequence"/>
</dbReference>
<feature type="compositionally biased region" description="Acidic residues" evidence="1">
    <location>
        <begin position="318"/>
        <end position="337"/>
    </location>
</feature>
<keyword evidence="4" id="KW-1185">Reference proteome</keyword>
<feature type="compositionally biased region" description="Low complexity" evidence="1">
    <location>
        <begin position="240"/>
        <end position="266"/>
    </location>
</feature>